<name>A0ABR3LUW8_9TELE</name>
<dbReference type="Proteomes" id="UP001558613">
    <property type="component" value="Unassembled WGS sequence"/>
</dbReference>
<dbReference type="EMBL" id="JAYMGO010000019">
    <property type="protein sequence ID" value="KAL1255791.1"/>
    <property type="molecule type" value="Genomic_DNA"/>
</dbReference>
<gene>
    <name evidence="2" type="ORF">QQF64_013852</name>
</gene>
<organism evidence="2 3">
    <name type="scientific">Cirrhinus molitorella</name>
    <name type="common">mud carp</name>
    <dbReference type="NCBI Taxonomy" id="172907"/>
    <lineage>
        <taxon>Eukaryota</taxon>
        <taxon>Metazoa</taxon>
        <taxon>Chordata</taxon>
        <taxon>Craniata</taxon>
        <taxon>Vertebrata</taxon>
        <taxon>Euteleostomi</taxon>
        <taxon>Actinopterygii</taxon>
        <taxon>Neopterygii</taxon>
        <taxon>Teleostei</taxon>
        <taxon>Ostariophysi</taxon>
        <taxon>Cypriniformes</taxon>
        <taxon>Cyprinidae</taxon>
        <taxon>Labeoninae</taxon>
        <taxon>Labeonini</taxon>
        <taxon>Cirrhinus</taxon>
    </lineage>
</organism>
<sequence length="217" mass="23455">MVLFVETLSAPQRGQRFGLATVLGSLGSWLGVRGFRGTVGWSVTWHSITEPQCEKAKAFFEVASSQFASNSPPIQPVAMRFAGEHRRIRPPWAILGLSVLSRLCKREWVELIQNDIGNWGDNGFGVVSGPGFGAEGEGMKGVTHEQKGKRLCYPESLRGRIPPGNKQVARASDEGNVSPSVPDGKVCVRESDSTGLSAFCPATNDVETPPSLSERML</sequence>
<comment type="caution">
    <text evidence="2">The sequence shown here is derived from an EMBL/GenBank/DDBJ whole genome shotgun (WGS) entry which is preliminary data.</text>
</comment>
<evidence type="ECO:0000256" key="1">
    <source>
        <dbReference type="SAM" id="MobiDB-lite"/>
    </source>
</evidence>
<reference evidence="2 3" key="1">
    <citation type="submission" date="2023-09" db="EMBL/GenBank/DDBJ databases">
        <authorList>
            <person name="Wang M."/>
        </authorList>
    </citation>
    <scope>NUCLEOTIDE SEQUENCE [LARGE SCALE GENOMIC DNA]</scope>
    <source>
        <strain evidence="2">GT-2023</strain>
        <tissue evidence="2">Liver</tissue>
    </source>
</reference>
<proteinExistence type="predicted"/>
<accession>A0ABR3LUW8</accession>
<protein>
    <submittedName>
        <fullName evidence="2">Uncharacterized protein</fullName>
    </submittedName>
</protein>
<feature type="region of interest" description="Disordered" evidence="1">
    <location>
        <begin position="162"/>
        <end position="184"/>
    </location>
</feature>
<evidence type="ECO:0000313" key="3">
    <source>
        <dbReference type="Proteomes" id="UP001558613"/>
    </source>
</evidence>
<evidence type="ECO:0000313" key="2">
    <source>
        <dbReference type="EMBL" id="KAL1255791.1"/>
    </source>
</evidence>
<keyword evidence="3" id="KW-1185">Reference proteome</keyword>